<dbReference type="AlphaFoldDB" id="A0A9Y2JJ78"/>
<name>A0A9Y2JJ78_9PSEU</name>
<feature type="compositionally biased region" description="Basic residues" evidence="1">
    <location>
        <begin position="7"/>
        <end position="25"/>
    </location>
</feature>
<protein>
    <submittedName>
        <fullName evidence="2">Uncharacterized protein</fullName>
    </submittedName>
</protein>
<evidence type="ECO:0000256" key="1">
    <source>
        <dbReference type="SAM" id="MobiDB-lite"/>
    </source>
</evidence>
<dbReference type="RefSeq" id="WP_285994349.1">
    <property type="nucleotide sequence ID" value="NZ_CP127295.1"/>
</dbReference>
<proteinExistence type="predicted"/>
<dbReference type="KEGG" id="amog:QRX60_27650"/>
<gene>
    <name evidence="2" type="ORF">QRX60_27650</name>
</gene>
<dbReference type="EMBL" id="CP127295">
    <property type="protein sequence ID" value="WIX97858.1"/>
    <property type="molecule type" value="Genomic_DNA"/>
</dbReference>
<feature type="region of interest" description="Disordered" evidence="1">
    <location>
        <begin position="1"/>
        <end position="40"/>
    </location>
</feature>
<keyword evidence="3" id="KW-1185">Reference proteome</keyword>
<evidence type="ECO:0000313" key="3">
    <source>
        <dbReference type="Proteomes" id="UP001239397"/>
    </source>
</evidence>
<sequence length="238" mass="26113">MASVARRDRRARGRAAPRRTHRHRPLLGPHTRPGAPWRDYRRPTHLGTAITPRAELDFAEPVQLGGDAPTPTWRLPFSRPGETLPVRVGRFARRVVPFLLRRGDEANRLVTHATIQAGCGEFIDDIAAFAVTSALADNAVYGPMFLPPADLDPQRVEQLWLALHRGSTDPHARARLATLTAASAVRRGNRHLTACALVHAHGALGAATVGLLFQQHARADVVEHELDEIAGRVGATRW</sequence>
<organism evidence="2 3">
    <name type="scientific">Amycolatopsis mongoliensis</name>
    <dbReference type="NCBI Taxonomy" id="715475"/>
    <lineage>
        <taxon>Bacteria</taxon>
        <taxon>Bacillati</taxon>
        <taxon>Actinomycetota</taxon>
        <taxon>Actinomycetes</taxon>
        <taxon>Pseudonocardiales</taxon>
        <taxon>Pseudonocardiaceae</taxon>
        <taxon>Amycolatopsis</taxon>
    </lineage>
</organism>
<evidence type="ECO:0000313" key="2">
    <source>
        <dbReference type="EMBL" id="WIX97858.1"/>
    </source>
</evidence>
<dbReference type="Proteomes" id="UP001239397">
    <property type="component" value="Chromosome"/>
</dbReference>
<reference evidence="2 3" key="1">
    <citation type="submission" date="2023-06" db="EMBL/GenBank/DDBJ databases">
        <authorList>
            <person name="Oyuntsetseg B."/>
            <person name="Kim S.B."/>
        </authorList>
    </citation>
    <scope>NUCLEOTIDE SEQUENCE [LARGE SCALE GENOMIC DNA]</scope>
    <source>
        <strain evidence="2 3">4-36</strain>
    </source>
</reference>
<accession>A0A9Y2JJ78</accession>